<protein>
    <submittedName>
        <fullName evidence="4">Deltamethrin resistance protein prag01 domain-containing protein</fullName>
    </submittedName>
</protein>
<dbReference type="AlphaFoldDB" id="A0A915KLC6"/>
<name>A0A915KLC6_ROMCU</name>
<dbReference type="Proteomes" id="UP000887565">
    <property type="component" value="Unplaced"/>
</dbReference>
<dbReference type="WBParaSite" id="nRc.2.0.1.t39642-RA">
    <property type="protein sequence ID" value="nRc.2.0.1.t39642-RA"/>
    <property type="gene ID" value="nRc.2.0.1.g39642"/>
</dbReference>
<evidence type="ECO:0000313" key="4">
    <source>
        <dbReference type="WBParaSite" id="nRc.2.0.1.t39642-RA"/>
    </source>
</evidence>
<keyword evidence="3" id="KW-1185">Reference proteome</keyword>
<evidence type="ECO:0000256" key="1">
    <source>
        <dbReference type="SAM" id="Phobius"/>
    </source>
</evidence>
<organism evidence="3 4">
    <name type="scientific">Romanomermis culicivorax</name>
    <name type="common">Nematode worm</name>
    <dbReference type="NCBI Taxonomy" id="13658"/>
    <lineage>
        <taxon>Eukaryota</taxon>
        <taxon>Metazoa</taxon>
        <taxon>Ecdysozoa</taxon>
        <taxon>Nematoda</taxon>
        <taxon>Enoplea</taxon>
        <taxon>Dorylaimia</taxon>
        <taxon>Mermithida</taxon>
        <taxon>Mermithoidea</taxon>
        <taxon>Mermithidae</taxon>
        <taxon>Romanomermis</taxon>
    </lineage>
</organism>
<keyword evidence="1" id="KW-0472">Membrane</keyword>
<keyword evidence="1" id="KW-1133">Transmembrane helix</keyword>
<sequence length="142" mass="16993">MRYFKHLKDLNFCYISNLPVAEMVLPIRVLMAKQILRRTNQAFAAGLRQSSTTEYGKTVEFHHEKRIKLPLVTMDDIPVPQFPAKELYDKEQMVFNRIMIAGIAFFLFTIGMMYYDDTLEWEKHLMPKSYRERKIYPRSDFE</sequence>
<reference evidence="4" key="1">
    <citation type="submission" date="2022-11" db="UniProtKB">
        <authorList>
            <consortium name="WormBaseParasite"/>
        </authorList>
    </citation>
    <scope>IDENTIFICATION</scope>
</reference>
<feature type="domain" description="Deltamethrin resistance protein prag01" evidence="2">
    <location>
        <begin position="75"/>
        <end position="123"/>
    </location>
</feature>
<proteinExistence type="predicted"/>
<feature type="transmembrane region" description="Helical" evidence="1">
    <location>
        <begin position="94"/>
        <end position="115"/>
    </location>
</feature>
<evidence type="ECO:0000313" key="3">
    <source>
        <dbReference type="Proteomes" id="UP000887565"/>
    </source>
</evidence>
<accession>A0A915KLC6</accession>
<dbReference type="Pfam" id="PF16020">
    <property type="entry name" value="Deltameth_res"/>
    <property type="match status" value="1"/>
</dbReference>
<evidence type="ECO:0000259" key="2">
    <source>
        <dbReference type="Pfam" id="PF16020"/>
    </source>
</evidence>
<dbReference type="InterPro" id="IPR031973">
    <property type="entry name" value="Deltameth_res_prag01"/>
</dbReference>
<keyword evidence="1" id="KW-0812">Transmembrane</keyword>